<evidence type="ECO:0000256" key="1">
    <source>
        <dbReference type="SAM" id="SignalP"/>
    </source>
</evidence>
<dbReference type="SUPFAM" id="SSF103515">
    <property type="entry name" value="Autotransporter"/>
    <property type="match status" value="1"/>
</dbReference>
<evidence type="ECO:0000259" key="2">
    <source>
        <dbReference type="PROSITE" id="PS51208"/>
    </source>
</evidence>
<organism evidence="3 4">
    <name type="scientific">Avibacterium paragallinarum</name>
    <name type="common">Haemophilus gallinarum</name>
    <dbReference type="NCBI Taxonomy" id="728"/>
    <lineage>
        <taxon>Bacteria</taxon>
        <taxon>Pseudomonadati</taxon>
        <taxon>Pseudomonadota</taxon>
        <taxon>Gammaproteobacteria</taxon>
        <taxon>Pasteurellales</taxon>
        <taxon>Pasteurellaceae</taxon>
        <taxon>Avibacterium</taxon>
    </lineage>
</organism>
<dbReference type="InterPro" id="IPR005546">
    <property type="entry name" value="Autotransporte_beta"/>
</dbReference>
<keyword evidence="1" id="KW-0732">Signal</keyword>
<dbReference type="Pfam" id="PF03797">
    <property type="entry name" value="Autotransporter"/>
    <property type="match status" value="1"/>
</dbReference>
<accession>A0AAE5TIP4</accession>
<feature type="domain" description="Autotransporter" evidence="2">
    <location>
        <begin position="291"/>
        <end position="579"/>
    </location>
</feature>
<evidence type="ECO:0000313" key="4">
    <source>
        <dbReference type="Proteomes" id="UP000247594"/>
    </source>
</evidence>
<proteinExistence type="predicted"/>
<sequence>MNIHSLYKKHKIFLFVTGLFVPVSSLAVSTTSDGTPKGEYKTKIKGRYWISAGTYVNLGGNTLLQPKGTITAGMGVNVKGNLMLEDDPDNQTGERGGLYVTRKNVTPITINVTGNWFGENVKSETNPTTLYLASQWETGTDTETNTGLTSDMVTIGGNVYGYTLVKVIKPQSSNYEEPDASTNTITDPNKTFYAIQDGKPLITIGGKIEHENSFYGFLPLADGTQVQLVPYEKDGVKGFTWGWVKNPNNGGTDSISDENATIRTSYHTLRFAANALSSSWREREGETYRISESEQRPVYLRILHARQKFSDNQQLEVSNKVSGIEMGIGLSHKLGTTAKTYTEDTKLILGYANFHSISYDNAHIAMNIQPAGGGYVLTSKQTGDTRGNLKQFGFSHTAYNPNTGNYFDTVVRYLWGNLNNSTENSSARTHVKGWGASFETGTILVQNQHLALFSDVQLTYQQLHTNGYKMDVVNVASNVDRSFIGRLALRIAPALHTARTLSPYLTVNFSHEFLPTQKIDFGEKRWDSTWQKNWITLGVGATHQLNQNLYWYGSVDYAKNLTSNSSYSVKGNLGIEYRF</sequence>
<name>A0AAE5TIP4_AVIPA</name>
<protein>
    <recommendedName>
        <fullName evidence="2">Autotransporter domain-containing protein</fullName>
    </recommendedName>
</protein>
<dbReference type="Gene3D" id="2.40.128.130">
    <property type="entry name" value="Autotransporter beta-domain"/>
    <property type="match status" value="1"/>
</dbReference>
<evidence type="ECO:0000313" key="3">
    <source>
        <dbReference type="EMBL" id="PXZ40061.1"/>
    </source>
</evidence>
<feature type="signal peptide" evidence="1">
    <location>
        <begin position="1"/>
        <end position="27"/>
    </location>
</feature>
<comment type="caution">
    <text evidence="3">The sequence shown here is derived from an EMBL/GenBank/DDBJ whole genome shotgun (WGS) entry which is preliminary data.</text>
</comment>
<reference evidence="3 4" key="1">
    <citation type="submission" date="2018-06" db="EMBL/GenBank/DDBJ databases">
        <authorList>
            <person name="Teymurazov M."/>
            <person name="Kislichkina A."/>
            <person name="Abaymova A."/>
            <person name="Mukhina T."/>
            <person name="Mayskaya N."/>
            <person name="Svetoch E."/>
            <person name="Bogun A."/>
        </authorList>
    </citation>
    <scope>NUCLEOTIDE SEQUENCE [LARGE SCALE GENOMIC DNA]</scope>
    <source>
        <strain evidence="3 4">SCPM-O-B-8406</strain>
    </source>
</reference>
<dbReference type="InterPro" id="IPR036709">
    <property type="entry name" value="Autotransporte_beta_dom_sf"/>
</dbReference>
<dbReference type="PROSITE" id="PS51208">
    <property type="entry name" value="AUTOTRANSPORTER"/>
    <property type="match status" value="1"/>
</dbReference>
<dbReference type="Proteomes" id="UP000247594">
    <property type="component" value="Unassembled WGS sequence"/>
</dbReference>
<gene>
    <name evidence="3" type="ORF">DM482_02525</name>
</gene>
<dbReference type="EMBL" id="QJPJ01000003">
    <property type="protein sequence ID" value="PXZ40061.1"/>
    <property type="molecule type" value="Genomic_DNA"/>
</dbReference>
<dbReference type="SMART" id="SM00869">
    <property type="entry name" value="Autotransporter"/>
    <property type="match status" value="1"/>
</dbReference>
<feature type="chain" id="PRO_5042159124" description="Autotransporter domain-containing protein" evidence="1">
    <location>
        <begin position="28"/>
        <end position="579"/>
    </location>
</feature>
<dbReference type="AlphaFoldDB" id="A0AAE5TIP4"/>
<dbReference type="RefSeq" id="WP_110478842.1">
    <property type="nucleotide sequence ID" value="NZ_JACEVM010000001.1"/>
</dbReference>